<reference evidence="1" key="1">
    <citation type="journal article" date="2020" name="Nature">
        <title>Giant virus diversity and host interactions through global metagenomics.</title>
        <authorList>
            <person name="Schulz F."/>
            <person name="Roux S."/>
            <person name="Paez-Espino D."/>
            <person name="Jungbluth S."/>
            <person name="Walsh D.A."/>
            <person name="Denef V.J."/>
            <person name="McMahon K.D."/>
            <person name="Konstantinidis K.T."/>
            <person name="Eloe-Fadrosh E.A."/>
            <person name="Kyrpides N.C."/>
            <person name="Woyke T."/>
        </authorList>
    </citation>
    <scope>NUCLEOTIDE SEQUENCE</scope>
    <source>
        <strain evidence="1">GVMAG-M-3300023174-129</strain>
    </source>
</reference>
<protein>
    <submittedName>
        <fullName evidence="1">Uncharacterized protein</fullName>
    </submittedName>
</protein>
<sequence>MVKPKKRRLTRKKKSLQKTGKKDQCQCSSTCKNKTMNGSSFCFLHKDQCPRMSPVSRFEPDYDPEFWNNQYNVKETHNCFAYAFNIRDKEQMAKCNNEDCDVPFHQPGMASGYPRFKSSKSKTCPNMMARILGDNPKVQMTRFQDKCPAGTSKIALIVDGDEDYHFLRQDSNGYWSHKPGGRKVTNVDASNKPIYDPALANFNYKDDGGHLNYDMFCSYMCTPRLVPVRVKVGGGSTRKV</sequence>
<name>A0A6C0D742_9ZZZZ</name>
<proteinExistence type="predicted"/>
<evidence type="ECO:0000313" key="1">
    <source>
        <dbReference type="EMBL" id="QHT12172.1"/>
    </source>
</evidence>
<dbReference type="EMBL" id="MN739542">
    <property type="protein sequence ID" value="QHT12172.1"/>
    <property type="molecule type" value="Genomic_DNA"/>
</dbReference>
<organism evidence="1">
    <name type="scientific">viral metagenome</name>
    <dbReference type="NCBI Taxonomy" id="1070528"/>
    <lineage>
        <taxon>unclassified sequences</taxon>
        <taxon>metagenomes</taxon>
        <taxon>organismal metagenomes</taxon>
    </lineage>
</organism>
<dbReference type="AlphaFoldDB" id="A0A6C0D742"/>
<accession>A0A6C0D742</accession>